<evidence type="ECO:0000313" key="2">
    <source>
        <dbReference type="EMBL" id="QVL33531.1"/>
    </source>
</evidence>
<feature type="domain" description="Peptidase C-terminal archaeal/bacterial" evidence="1">
    <location>
        <begin position="102"/>
        <end position="171"/>
    </location>
</feature>
<protein>
    <submittedName>
        <fullName evidence="2">PPC domain-containing protein</fullName>
    </submittedName>
</protein>
<organism evidence="2 3">
    <name type="scientific">Telmatocola sphagniphila</name>
    <dbReference type="NCBI Taxonomy" id="1123043"/>
    <lineage>
        <taxon>Bacteria</taxon>
        <taxon>Pseudomonadati</taxon>
        <taxon>Planctomycetota</taxon>
        <taxon>Planctomycetia</taxon>
        <taxon>Gemmatales</taxon>
        <taxon>Gemmataceae</taxon>
    </lineage>
</organism>
<dbReference type="KEGG" id="tsph:KIH39_06370"/>
<gene>
    <name evidence="2" type="ORF">KIH39_06370</name>
</gene>
<dbReference type="AlphaFoldDB" id="A0A8E6B9B7"/>
<dbReference type="SUPFAM" id="SSF89260">
    <property type="entry name" value="Collagen-binding domain"/>
    <property type="match status" value="1"/>
</dbReference>
<dbReference type="EMBL" id="CP074694">
    <property type="protein sequence ID" value="QVL33531.1"/>
    <property type="molecule type" value="Genomic_DNA"/>
</dbReference>
<reference evidence="2" key="1">
    <citation type="submission" date="2021-05" db="EMBL/GenBank/DDBJ databases">
        <title>Complete genome sequence of the cellulolytic planctomycete Telmatocola sphagniphila SP2T and characterization of the first cellulase from planctomycetes.</title>
        <authorList>
            <person name="Rakitin A.L."/>
            <person name="Beletsky A.V."/>
            <person name="Naumoff D.G."/>
            <person name="Kulichevskaya I.S."/>
            <person name="Mardanov A.V."/>
            <person name="Ravin N.V."/>
            <person name="Dedysh S.N."/>
        </authorList>
    </citation>
    <scope>NUCLEOTIDE SEQUENCE</scope>
    <source>
        <strain evidence="2">SP2T</strain>
    </source>
</reference>
<dbReference type="RefSeq" id="WP_213498423.1">
    <property type="nucleotide sequence ID" value="NZ_CP074694.1"/>
</dbReference>
<dbReference type="Proteomes" id="UP000676194">
    <property type="component" value="Chromosome"/>
</dbReference>
<dbReference type="Gene3D" id="2.60.120.380">
    <property type="match status" value="1"/>
</dbReference>
<evidence type="ECO:0000259" key="1">
    <source>
        <dbReference type="Pfam" id="PF04151"/>
    </source>
</evidence>
<accession>A0A8E6B9B7</accession>
<proteinExistence type="predicted"/>
<sequence>MSQVLCNNPNVEVKILGGVKKIANQPGGDTEIQVELNFKQKIAEKNLELRLVSKESTSEPLILIIDLPGQITREMEPNDGFSTAQKIQAPTVIEGTIGKPQDVDVYCLELKQGDNLELSVWASRLKTITDPILSLYDSEKNLLKLVDDMSGSRDPELKYVIAKDGKYYFSITEANDQGGPVFSYRVDVKVQPAAKK</sequence>
<dbReference type="InterPro" id="IPR007280">
    <property type="entry name" value="Peptidase_C_arc/bac"/>
</dbReference>
<keyword evidence="3" id="KW-1185">Reference proteome</keyword>
<evidence type="ECO:0000313" key="3">
    <source>
        <dbReference type="Proteomes" id="UP000676194"/>
    </source>
</evidence>
<name>A0A8E6B9B7_9BACT</name>
<dbReference type="Pfam" id="PF04151">
    <property type="entry name" value="PPC"/>
    <property type="match status" value="1"/>
</dbReference>